<keyword evidence="6 11" id="KW-0106">Calcium</keyword>
<keyword evidence="8" id="KW-0472">Membrane</keyword>
<dbReference type="SUPFAM" id="SSF54518">
    <property type="entry name" value="Tubby C-terminal domain-like"/>
    <property type="match status" value="1"/>
</dbReference>
<dbReference type="OrthoDB" id="191150at2759"/>
<evidence type="ECO:0000256" key="1">
    <source>
        <dbReference type="ARBA" id="ARBA00001913"/>
    </source>
</evidence>
<evidence type="ECO:0000256" key="2">
    <source>
        <dbReference type="ARBA" id="ARBA00004606"/>
    </source>
</evidence>
<keyword evidence="5" id="KW-0812">Transmembrane</keyword>
<dbReference type="InterPro" id="IPR025659">
    <property type="entry name" value="Tubby-like_C"/>
</dbReference>
<evidence type="ECO:0000256" key="5">
    <source>
        <dbReference type="ARBA" id="ARBA00022692"/>
    </source>
</evidence>
<evidence type="ECO:0000256" key="6">
    <source>
        <dbReference type="ARBA" id="ARBA00022837"/>
    </source>
</evidence>
<evidence type="ECO:0000256" key="4">
    <source>
        <dbReference type="ARBA" id="ARBA00022553"/>
    </source>
</evidence>
<evidence type="ECO:0000256" key="7">
    <source>
        <dbReference type="ARBA" id="ARBA00022989"/>
    </source>
</evidence>
<evidence type="ECO:0000256" key="10">
    <source>
        <dbReference type="ARBA" id="ARBA00023288"/>
    </source>
</evidence>
<dbReference type="AlphaFoldDB" id="A0A2D0R9X3"/>
<dbReference type="KEGG" id="ipu:108267624"/>
<dbReference type="InterPro" id="IPR005552">
    <property type="entry name" value="Scramblase"/>
</dbReference>
<evidence type="ECO:0000313" key="13">
    <source>
        <dbReference type="RefSeq" id="XP_017327367.1"/>
    </source>
</evidence>
<sequence length="230" mass="26037">MDQAASQGLPMKPVGCPSGLEYLTQIDQLLIHQKVEMLEVLLGWESNNKYLVRNALGQQVFYVAEENDCCNRNFCGRLRSFVLHVLDNTGQEVITLTRSLRCDSCFCPCCLQELEVQSPPGTPIGYVVQTWHPCLPKYTIQNEKKQDVLKVVGPCCTWKCCFDVNFEILSLDEAESVGRISKQWTGIVKEAFSDADNFGIQFPLDLDVKMKAVLLGACFLIDFMFYEQNN</sequence>
<gene>
    <name evidence="13" type="primary">LOC108267624</name>
</gene>
<dbReference type="GO" id="GO:0017128">
    <property type="term" value="F:phospholipid scramblase activity"/>
    <property type="evidence" value="ECO:0007669"/>
    <property type="project" value="InterPro"/>
</dbReference>
<organism evidence="12 13">
    <name type="scientific">Ictalurus punctatus</name>
    <name type="common">Channel catfish</name>
    <name type="synonym">Silurus punctatus</name>
    <dbReference type="NCBI Taxonomy" id="7998"/>
    <lineage>
        <taxon>Eukaryota</taxon>
        <taxon>Metazoa</taxon>
        <taxon>Chordata</taxon>
        <taxon>Craniata</taxon>
        <taxon>Vertebrata</taxon>
        <taxon>Euteleostomi</taxon>
        <taxon>Actinopterygii</taxon>
        <taxon>Neopterygii</taxon>
        <taxon>Teleostei</taxon>
        <taxon>Ostariophysi</taxon>
        <taxon>Siluriformes</taxon>
        <taxon>Ictaluridae</taxon>
        <taxon>Ictalurus</taxon>
    </lineage>
</organism>
<dbReference type="RefSeq" id="XP_017327367.1">
    <property type="nucleotide sequence ID" value="XM_017471878.3"/>
</dbReference>
<dbReference type="GeneID" id="108267624"/>
<keyword evidence="7" id="KW-1133">Transmembrane helix</keyword>
<dbReference type="Pfam" id="PF03803">
    <property type="entry name" value="Scramblase"/>
    <property type="match status" value="1"/>
</dbReference>
<reference evidence="13" key="2">
    <citation type="submission" date="2025-08" db="UniProtKB">
        <authorList>
            <consortium name="RefSeq"/>
        </authorList>
    </citation>
    <scope>IDENTIFICATION</scope>
    <source>
        <tissue evidence="13">Blood</tissue>
    </source>
</reference>
<dbReference type="PANTHER" id="PTHR23248:SF38">
    <property type="entry name" value="PHOSPHOLIPID SCRAMBLASE 1"/>
    <property type="match status" value="1"/>
</dbReference>
<reference evidence="12" key="1">
    <citation type="journal article" date="2016" name="Nat. Commun.">
        <title>The channel catfish genome sequence provides insights into the evolution of scale formation in teleosts.</title>
        <authorList>
            <person name="Liu Z."/>
            <person name="Liu S."/>
            <person name="Yao J."/>
            <person name="Bao L."/>
            <person name="Zhang J."/>
            <person name="Li Y."/>
            <person name="Jiang C."/>
            <person name="Sun L."/>
            <person name="Wang R."/>
            <person name="Zhang Y."/>
            <person name="Zhou T."/>
            <person name="Zeng Q."/>
            <person name="Fu Q."/>
            <person name="Gao S."/>
            <person name="Li N."/>
            <person name="Koren S."/>
            <person name="Jiang Y."/>
            <person name="Zimin A."/>
            <person name="Xu P."/>
            <person name="Phillippy A.M."/>
            <person name="Geng X."/>
            <person name="Song L."/>
            <person name="Sun F."/>
            <person name="Li C."/>
            <person name="Wang X."/>
            <person name="Chen A."/>
            <person name="Jin Y."/>
            <person name="Yuan Z."/>
            <person name="Yang Y."/>
            <person name="Tan S."/>
            <person name="Peatman E."/>
            <person name="Lu J."/>
            <person name="Qin Z."/>
            <person name="Dunham R."/>
            <person name="Li Z."/>
            <person name="Sonstegard T."/>
            <person name="Feng J."/>
            <person name="Danzmann R.G."/>
            <person name="Schroeder S."/>
            <person name="Scheffler B."/>
            <person name="Duke M.V."/>
            <person name="Ballard L."/>
            <person name="Kucuktas H."/>
            <person name="Kaltenboeck L."/>
            <person name="Liu H."/>
            <person name="Armbruster J."/>
            <person name="Xie Y."/>
            <person name="Kirby M.L."/>
            <person name="Tian Y."/>
            <person name="Flanagan M.E."/>
            <person name="Mu W."/>
            <person name="Waldbieser G.C."/>
        </authorList>
    </citation>
    <scope>NUCLEOTIDE SEQUENCE [LARGE SCALE GENOMIC DNA]</scope>
    <source>
        <strain evidence="12">SDA103</strain>
    </source>
</reference>
<keyword evidence="9 11" id="KW-0564">Palmitate</keyword>
<dbReference type="Proteomes" id="UP000221080">
    <property type="component" value="Chromosome 7"/>
</dbReference>
<evidence type="ECO:0000256" key="3">
    <source>
        <dbReference type="ARBA" id="ARBA00005350"/>
    </source>
</evidence>
<dbReference type="PANTHER" id="PTHR23248">
    <property type="entry name" value="PHOSPHOLIPID SCRAMBLASE-RELATED"/>
    <property type="match status" value="1"/>
</dbReference>
<comment type="similarity">
    <text evidence="3 11">Belongs to the phospholipid scramblase family.</text>
</comment>
<keyword evidence="12" id="KW-1185">Reference proteome</keyword>
<name>A0A2D0R9X3_ICTPU</name>
<keyword evidence="4" id="KW-0597">Phosphoprotein</keyword>
<comment type="cofactor">
    <cofactor evidence="1 11">
        <name>Ca(2+)</name>
        <dbReference type="ChEBI" id="CHEBI:29108"/>
    </cofactor>
</comment>
<proteinExistence type="inferred from homology"/>
<comment type="subcellular location">
    <subcellularLocation>
        <location evidence="2">Membrane</location>
        <topology evidence="2">Single-pass type II membrane protein</topology>
    </subcellularLocation>
</comment>
<accession>A0A2D0R9X3</accession>
<dbReference type="GO" id="GO:0005886">
    <property type="term" value="C:plasma membrane"/>
    <property type="evidence" value="ECO:0007669"/>
    <property type="project" value="TreeGrafter"/>
</dbReference>
<keyword evidence="10 11" id="KW-0449">Lipoprotein</keyword>
<protein>
    <recommendedName>
        <fullName evidence="11">Phospholipid scramblase</fullName>
    </recommendedName>
</protein>
<evidence type="ECO:0000256" key="9">
    <source>
        <dbReference type="ARBA" id="ARBA00023139"/>
    </source>
</evidence>
<evidence type="ECO:0000256" key="8">
    <source>
        <dbReference type="ARBA" id="ARBA00023136"/>
    </source>
</evidence>
<comment type="function">
    <text evidence="11">May mediate accelerated ATP-independent bidirectional transbilayer migration of phospholipids upon binding calcium ions that results in a loss of phospholipid asymmetry in the plasma membrane.</text>
</comment>
<evidence type="ECO:0000313" key="12">
    <source>
        <dbReference type="Proteomes" id="UP000221080"/>
    </source>
</evidence>
<evidence type="ECO:0000256" key="11">
    <source>
        <dbReference type="RuleBase" id="RU363116"/>
    </source>
</evidence>